<gene>
    <name evidence="1" type="ORF">HMP0015_3209</name>
</gene>
<dbReference type="AlphaFoldDB" id="D4XU17"/>
<name>D4XU17_ACIHA</name>
<dbReference type="EMBL" id="ADMT01000233">
    <property type="protein sequence ID" value="EFF81318.1"/>
    <property type="molecule type" value="Genomic_DNA"/>
</dbReference>
<organism evidence="1 2">
    <name type="scientific">Acinetobacter haemolyticus ATCC 19194</name>
    <dbReference type="NCBI Taxonomy" id="707232"/>
    <lineage>
        <taxon>Bacteria</taxon>
        <taxon>Pseudomonadati</taxon>
        <taxon>Pseudomonadota</taxon>
        <taxon>Gammaproteobacteria</taxon>
        <taxon>Moraxellales</taxon>
        <taxon>Moraxellaceae</taxon>
        <taxon>Acinetobacter</taxon>
    </lineage>
</organism>
<comment type="caution">
    <text evidence="1">The sequence shown here is derived from an EMBL/GenBank/DDBJ whole genome shotgun (WGS) entry which is preliminary data.</text>
</comment>
<proteinExistence type="predicted"/>
<dbReference type="Proteomes" id="UP000003085">
    <property type="component" value="Unassembled WGS sequence"/>
</dbReference>
<protein>
    <submittedName>
        <fullName evidence="1">Uncharacterized protein</fullName>
    </submittedName>
</protein>
<sequence length="41" mass="4827">MAFLLLGIKVWKIYFEFSLNLLISIENLSSLKPFYYEVIAV</sequence>
<evidence type="ECO:0000313" key="2">
    <source>
        <dbReference type="Proteomes" id="UP000003085"/>
    </source>
</evidence>
<reference evidence="2" key="1">
    <citation type="submission" date="2010-03" db="EMBL/GenBank/DDBJ databases">
        <title>Complete sequence of Mobiluncus curtisii ATCC 43063.</title>
        <authorList>
            <person name="Muzny D."/>
            <person name="Qin X."/>
            <person name="Deng J."/>
            <person name="Jiang H."/>
            <person name="Liu Y."/>
            <person name="Qu J."/>
            <person name="Song X.-Z."/>
            <person name="Zhang L."/>
            <person name="Thornton R."/>
            <person name="Coyle M."/>
            <person name="Francisco L."/>
            <person name="Jackson L."/>
            <person name="Javaid M."/>
            <person name="Korchina V."/>
            <person name="Kovar C."/>
            <person name="Mata R."/>
            <person name="Mathew T."/>
            <person name="Ngo R."/>
            <person name="Nguyen L."/>
            <person name="Nguyen N."/>
            <person name="Okwuonu G."/>
            <person name="Ongeri F."/>
            <person name="Pham C."/>
            <person name="Simmons D."/>
            <person name="Wilczek-Boney K."/>
            <person name="Hale W."/>
            <person name="Jakkamsetti A."/>
            <person name="Pham P."/>
            <person name="Ruth R."/>
            <person name="San Lucas F."/>
            <person name="Warren J."/>
            <person name="Zhang J."/>
            <person name="Zhao Z."/>
            <person name="Zhou C."/>
            <person name="Zhu D."/>
            <person name="Lee S."/>
            <person name="Bess C."/>
            <person name="Blankenburg K."/>
            <person name="Forbes L."/>
            <person name="Fu Q."/>
            <person name="Gubbala S."/>
            <person name="Hirani K."/>
            <person name="Jayaseelan J.C."/>
            <person name="Lara F."/>
            <person name="Munidasa M."/>
            <person name="Palculict T."/>
            <person name="Patil S."/>
            <person name="Pu L.-L."/>
            <person name="Saada N."/>
            <person name="Tang L."/>
            <person name="Weissenberger G."/>
            <person name="Zhu Y."/>
            <person name="Hemphill L."/>
            <person name="Shang Y."/>
            <person name="Youmans B."/>
            <person name="Ayvaz T."/>
            <person name="Ross M."/>
            <person name="Santibanez J."/>
            <person name="Aqrawi P."/>
            <person name="Gross S."/>
            <person name="Joshi V."/>
            <person name="Fowler G."/>
            <person name="Nazareth L."/>
            <person name="Reid J."/>
            <person name="Worley K."/>
            <person name="Petrosino J."/>
            <person name="Highlander S."/>
            <person name="Gibbs R."/>
            <person name="Gibbs R."/>
        </authorList>
    </citation>
    <scope>NUCLEOTIDE SEQUENCE [LARGE SCALE GENOMIC DNA]</scope>
    <source>
        <strain evidence="2">ATCC 19194</strain>
    </source>
</reference>
<evidence type="ECO:0000313" key="1">
    <source>
        <dbReference type="EMBL" id="EFF81318.1"/>
    </source>
</evidence>
<dbReference type="HOGENOM" id="CLU_3264260_0_0_6"/>
<accession>D4XU17</accession>